<gene>
    <name evidence="2" type="ORF">Fsol_00172</name>
</gene>
<dbReference type="Proteomes" id="UP000244519">
    <property type="component" value="Chromosome"/>
</dbReference>
<evidence type="ECO:0000259" key="1">
    <source>
        <dbReference type="Pfam" id="PF01521"/>
    </source>
</evidence>
<protein>
    <submittedName>
        <fullName evidence="2">Fe-S cluster assembly HesB/ErpA-like protein</fullName>
    </submittedName>
</protein>
<dbReference type="PANTHER" id="PTHR43011">
    <property type="entry name" value="IRON-SULFUR CLUSTER ASSEMBLY 2 HOMOLOG, MITOCHONDRIAL"/>
    <property type="match status" value="1"/>
</dbReference>
<feature type="domain" description="Core" evidence="1">
    <location>
        <begin position="2"/>
        <end position="111"/>
    </location>
</feature>
<dbReference type="KEGG" id="fso:Fsol_00172"/>
<accession>A0A2U8BRM0</accession>
<dbReference type="Gene3D" id="2.60.300.12">
    <property type="entry name" value="HesB-like domain"/>
    <property type="match status" value="1"/>
</dbReference>
<dbReference type="InterPro" id="IPR016092">
    <property type="entry name" value="ATAP"/>
</dbReference>
<dbReference type="RefSeq" id="WP_108673020.1">
    <property type="nucleotide sequence ID" value="NZ_CP025989.1"/>
</dbReference>
<sequence length="115" mass="12756">MLKITDKAISRINELIECEERKDGTQSYSFRVEVIGGGCSGYQYKFSIEGRERDMAIDEGDFTHQECHALIMDSASMKMLDGSTMDFIDELGGAYFTISNPNVKAKCGCGNSFSI</sequence>
<dbReference type="SUPFAM" id="SSF89360">
    <property type="entry name" value="HesB-like domain"/>
    <property type="match status" value="1"/>
</dbReference>
<dbReference type="PANTHER" id="PTHR43011:SF1">
    <property type="entry name" value="IRON-SULFUR CLUSTER ASSEMBLY 2 HOMOLOG, MITOCHONDRIAL"/>
    <property type="match status" value="1"/>
</dbReference>
<dbReference type="OrthoDB" id="9801228at2"/>
<dbReference type="EMBL" id="CP025989">
    <property type="protein sequence ID" value="AWD32977.1"/>
    <property type="molecule type" value="Genomic_DNA"/>
</dbReference>
<dbReference type="InterPro" id="IPR017870">
    <property type="entry name" value="FeS_cluster_insertion_CS"/>
</dbReference>
<dbReference type="InterPro" id="IPR035903">
    <property type="entry name" value="HesB-like_dom_sf"/>
</dbReference>
<keyword evidence="3" id="KW-1185">Reference proteome</keyword>
<dbReference type="AlphaFoldDB" id="A0A2U8BRM0"/>
<dbReference type="GO" id="GO:0005506">
    <property type="term" value="F:iron ion binding"/>
    <property type="evidence" value="ECO:0007669"/>
    <property type="project" value="TreeGrafter"/>
</dbReference>
<reference evidence="2 3" key="1">
    <citation type="journal article" date="2018" name="Genome Biol. Evol.">
        <title>The Genome Sequence of "Candidatus Fokinia solitaria": Insights on Reductive Evolution in Rickettsiales.</title>
        <authorList>
            <person name="Floriano A.M."/>
            <person name="Castelli M."/>
            <person name="Krenek S."/>
            <person name="Berendonk T.U."/>
            <person name="Bazzocchi C."/>
            <person name="Petroni G."/>
            <person name="Sassera D."/>
        </authorList>
    </citation>
    <scope>NUCLEOTIDE SEQUENCE [LARGE SCALE GENOMIC DNA]</scope>
    <source>
        <strain evidence="2">Rio ETE_ALG 3VII</strain>
    </source>
</reference>
<evidence type="ECO:0000313" key="3">
    <source>
        <dbReference type="Proteomes" id="UP000244519"/>
    </source>
</evidence>
<name>A0A2U8BRM0_9RICK</name>
<evidence type="ECO:0000313" key="2">
    <source>
        <dbReference type="EMBL" id="AWD32977.1"/>
    </source>
</evidence>
<organism evidence="2 3">
    <name type="scientific">Candidatus Fokinia solitaria</name>
    <dbReference type="NCBI Taxonomy" id="1802984"/>
    <lineage>
        <taxon>Bacteria</taxon>
        <taxon>Pseudomonadati</taxon>
        <taxon>Pseudomonadota</taxon>
        <taxon>Alphaproteobacteria</taxon>
        <taxon>Rickettsiales</taxon>
        <taxon>Candidatus Midichloriaceae</taxon>
        <taxon>Candidatus Fokinia</taxon>
    </lineage>
</organism>
<dbReference type="GO" id="GO:0051539">
    <property type="term" value="F:4 iron, 4 sulfur cluster binding"/>
    <property type="evidence" value="ECO:0007669"/>
    <property type="project" value="TreeGrafter"/>
</dbReference>
<dbReference type="Pfam" id="PF01521">
    <property type="entry name" value="Fe-S_biosyn"/>
    <property type="match status" value="1"/>
</dbReference>
<dbReference type="GO" id="GO:0016226">
    <property type="term" value="P:iron-sulfur cluster assembly"/>
    <property type="evidence" value="ECO:0007669"/>
    <property type="project" value="InterPro"/>
</dbReference>
<dbReference type="InterPro" id="IPR000361">
    <property type="entry name" value="ATAP_core_dom"/>
</dbReference>
<dbReference type="NCBIfam" id="TIGR00049">
    <property type="entry name" value="iron-sulfur cluster assembly accessory protein"/>
    <property type="match status" value="1"/>
</dbReference>
<dbReference type="PROSITE" id="PS01152">
    <property type="entry name" value="HESB"/>
    <property type="match status" value="1"/>
</dbReference>
<proteinExistence type="predicted"/>
<dbReference type="GO" id="GO:0051537">
    <property type="term" value="F:2 iron, 2 sulfur cluster binding"/>
    <property type="evidence" value="ECO:0007669"/>
    <property type="project" value="TreeGrafter"/>
</dbReference>